<evidence type="ECO:0000313" key="2">
    <source>
        <dbReference type="Proteomes" id="UP000023067"/>
    </source>
</evidence>
<dbReference type="InterPro" id="IPR010843">
    <property type="entry name" value="Uncharacterised_AroM"/>
</dbReference>
<gene>
    <name evidence="1" type="ORF">BF93_17290</name>
</gene>
<dbReference type="PATRIC" id="fig|396014.3.peg.1800"/>
<sequence length="230" mass="23888">MRLGVVTIGQTPRTDLTPELEQLLPGVELVERGVLDRLTGAQIAQLAPDAGDHALTTRLADGGSAVIGERVVTDRLPGLVRSLEEEVDAVMLACTGPFPRITHRRPFFVPDRIIAHAVAAAAPAGAPVGIIAPLPEQTDDTVEKFAAVLGEDRPVLVASSSPYTGTAAELRYAARSLAEQGAALLALDCFGYTTAMRAVVAEETGLPVIVARSIAARLAAEALGLAALTS</sequence>
<dbReference type="Pfam" id="PF07302">
    <property type="entry name" value="AroM"/>
    <property type="match status" value="1"/>
</dbReference>
<dbReference type="HOGENOM" id="CLU_077346_0_0_11"/>
<reference evidence="1 2" key="1">
    <citation type="submission" date="2014-02" db="EMBL/GenBank/DDBJ databases">
        <title>Genome sequence of Brachybacterium phenoliresistens strain W13A50.</title>
        <authorList>
            <person name="Wang X."/>
        </authorList>
    </citation>
    <scope>NUCLEOTIDE SEQUENCE [LARGE SCALE GENOMIC DNA]</scope>
    <source>
        <strain evidence="1 2">W13A50</strain>
    </source>
</reference>
<dbReference type="EMBL" id="JDYK01000008">
    <property type="protein sequence ID" value="EWS81319.1"/>
    <property type="molecule type" value="Genomic_DNA"/>
</dbReference>
<protein>
    <submittedName>
        <fullName evidence="1">AroM protein</fullName>
    </submittedName>
</protein>
<proteinExistence type="predicted"/>
<dbReference type="AlphaFoldDB" id="Z9JSY9"/>
<name>Z9JSY9_9MICO</name>
<dbReference type="Proteomes" id="UP000023067">
    <property type="component" value="Unassembled WGS sequence"/>
</dbReference>
<dbReference type="OrthoDB" id="9798683at2"/>
<dbReference type="NCBIfam" id="NF007788">
    <property type="entry name" value="PRK10481.1"/>
    <property type="match status" value="1"/>
</dbReference>
<dbReference type="STRING" id="396014.BF93_17290"/>
<evidence type="ECO:0000313" key="1">
    <source>
        <dbReference type="EMBL" id="EWS81319.1"/>
    </source>
</evidence>
<comment type="caution">
    <text evidence="1">The sequence shown here is derived from an EMBL/GenBank/DDBJ whole genome shotgun (WGS) entry which is preliminary data.</text>
</comment>
<organism evidence="1 2">
    <name type="scientific">Brachybacterium phenoliresistens</name>
    <dbReference type="NCBI Taxonomy" id="396014"/>
    <lineage>
        <taxon>Bacteria</taxon>
        <taxon>Bacillati</taxon>
        <taxon>Actinomycetota</taxon>
        <taxon>Actinomycetes</taxon>
        <taxon>Micrococcales</taxon>
        <taxon>Dermabacteraceae</taxon>
        <taxon>Brachybacterium</taxon>
    </lineage>
</organism>
<keyword evidence="2" id="KW-1185">Reference proteome</keyword>
<dbReference type="eggNOG" id="COG4126">
    <property type="taxonomic scope" value="Bacteria"/>
</dbReference>
<accession>Z9JSY9</accession>